<protein>
    <submittedName>
        <fullName evidence="2">Uncharacterized protein</fullName>
    </submittedName>
</protein>
<reference evidence="2 3" key="1">
    <citation type="submission" date="2016-11" db="EMBL/GenBank/DDBJ databases">
        <title>The macronuclear genome of Stentor coeruleus: a giant cell with tiny introns.</title>
        <authorList>
            <person name="Slabodnick M."/>
            <person name="Ruby J.G."/>
            <person name="Reiff S.B."/>
            <person name="Swart E.C."/>
            <person name="Gosai S."/>
            <person name="Prabakaran S."/>
            <person name="Witkowska E."/>
            <person name="Larue G.E."/>
            <person name="Fisher S."/>
            <person name="Freeman R.M."/>
            <person name="Gunawardena J."/>
            <person name="Chu W."/>
            <person name="Stover N.A."/>
            <person name="Gregory B.D."/>
            <person name="Nowacki M."/>
            <person name="Derisi J."/>
            <person name="Roy S.W."/>
            <person name="Marshall W.F."/>
            <person name="Sood P."/>
        </authorList>
    </citation>
    <scope>NUCLEOTIDE SEQUENCE [LARGE SCALE GENOMIC DNA]</scope>
    <source>
        <strain evidence="2">WM001</strain>
    </source>
</reference>
<evidence type="ECO:0000313" key="3">
    <source>
        <dbReference type="Proteomes" id="UP000187209"/>
    </source>
</evidence>
<sequence>MYYFNSNSSLETSGFNSSMFNDSCIQDISSIPNASIQDSQKHQWPSLTEGSNSDFLTPQKPQNSDFGSIYSENLKLKRKVKDLQDTLKKINSMKTVPEDSMSEFTQSTYWLLSEKPSFFEDTEDEEHIKRNLQPEFEAASDSSRSGRWNFTFPFKRERKFSSGKTTHKFFKVALMGSIGTLKF</sequence>
<dbReference type="Proteomes" id="UP000187209">
    <property type="component" value="Unassembled WGS sequence"/>
</dbReference>
<dbReference type="AlphaFoldDB" id="A0A1R2CRP2"/>
<accession>A0A1R2CRP2</accession>
<name>A0A1R2CRP2_9CILI</name>
<proteinExistence type="predicted"/>
<dbReference type="EMBL" id="MPUH01000076">
    <property type="protein sequence ID" value="OMJ91669.1"/>
    <property type="molecule type" value="Genomic_DNA"/>
</dbReference>
<evidence type="ECO:0000313" key="2">
    <source>
        <dbReference type="EMBL" id="OMJ91669.1"/>
    </source>
</evidence>
<feature type="region of interest" description="Disordered" evidence="1">
    <location>
        <begin position="35"/>
        <end position="62"/>
    </location>
</feature>
<gene>
    <name evidence="2" type="ORF">SteCoe_5696</name>
</gene>
<organism evidence="2 3">
    <name type="scientific">Stentor coeruleus</name>
    <dbReference type="NCBI Taxonomy" id="5963"/>
    <lineage>
        <taxon>Eukaryota</taxon>
        <taxon>Sar</taxon>
        <taxon>Alveolata</taxon>
        <taxon>Ciliophora</taxon>
        <taxon>Postciliodesmatophora</taxon>
        <taxon>Heterotrichea</taxon>
        <taxon>Heterotrichida</taxon>
        <taxon>Stentoridae</taxon>
        <taxon>Stentor</taxon>
    </lineage>
</organism>
<keyword evidence="3" id="KW-1185">Reference proteome</keyword>
<comment type="caution">
    <text evidence="2">The sequence shown here is derived from an EMBL/GenBank/DDBJ whole genome shotgun (WGS) entry which is preliminary data.</text>
</comment>
<evidence type="ECO:0000256" key="1">
    <source>
        <dbReference type="SAM" id="MobiDB-lite"/>
    </source>
</evidence>